<dbReference type="SUPFAM" id="SSF56281">
    <property type="entry name" value="Metallo-hydrolase/oxidoreductase"/>
    <property type="match status" value="1"/>
</dbReference>
<evidence type="ECO:0000256" key="1">
    <source>
        <dbReference type="ARBA" id="ARBA00001947"/>
    </source>
</evidence>
<evidence type="ECO:0000313" key="5">
    <source>
        <dbReference type="EMBL" id="NSL85211.1"/>
    </source>
</evidence>
<evidence type="ECO:0000256" key="3">
    <source>
        <dbReference type="ARBA" id="ARBA00022801"/>
    </source>
</evidence>
<dbReference type="AlphaFoldDB" id="A0A433WE80"/>
<reference evidence="5" key="1">
    <citation type="submission" date="2020-05" db="EMBL/GenBank/DDBJ databases">
        <title>Chitinophaga laudate sp. nov., isolated from a tropical peat swamp.</title>
        <authorList>
            <person name="Goh C.B.S."/>
            <person name="Lee M.S."/>
            <person name="Parimannan S."/>
            <person name="Pasbakhsh P."/>
            <person name="Yule C.M."/>
            <person name="Rajandas H."/>
            <person name="Loke S."/>
            <person name="Croft L."/>
            <person name="Tan J.B.L."/>
        </authorList>
    </citation>
    <scope>NUCLEOTIDE SEQUENCE</scope>
    <source>
        <strain evidence="5">Mgbs1</strain>
    </source>
</reference>
<dbReference type="Gene3D" id="3.60.15.10">
    <property type="entry name" value="Ribonuclease Z/Hydroxyacylglutathione hydrolase-like"/>
    <property type="match status" value="1"/>
</dbReference>
<comment type="caution">
    <text evidence="5">The sequence shown here is derived from an EMBL/GenBank/DDBJ whole genome shotgun (WGS) entry which is preliminary data.</text>
</comment>
<gene>
    <name evidence="5" type="primary">bla</name>
    <name evidence="5" type="ORF">ECE50_000085</name>
</gene>
<evidence type="ECO:0000313" key="6">
    <source>
        <dbReference type="Proteomes" id="UP000281028"/>
    </source>
</evidence>
<keyword evidence="3" id="KW-0378">Hydrolase</keyword>
<keyword evidence="4" id="KW-0862">Zinc</keyword>
<evidence type="ECO:0000256" key="2">
    <source>
        <dbReference type="ARBA" id="ARBA00022723"/>
    </source>
</evidence>
<dbReference type="PANTHER" id="PTHR46233:SF3">
    <property type="entry name" value="HYDROXYACYLGLUTATHIONE HYDROLASE GLOC"/>
    <property type="match status" value="1"/>
</dbReference>
<keyword evidence="2" id="KW-0479">Metal-binding</keyword>
<sequence length="289" mass="31817">MRKNAILLIGLAFAGLQTTAQQVKEPDRTPKEWTTPYQPFQIAGNLYYVGTSDLTSYLITTPEGNILINTGLAASASQIKANIEALGFKFADTKILLTNQAHYDHMGAMAAIKKATGAQLMINEKDAPVVRDGGSSDFELGGHGSTFAPVKPDRLLRDRDTISLGGMHLVMLNHPGHTKGSCSYQFTVKDKNRSWNVLIANMPTIISDRKFSAIKAYPEIAKDFAYTLQAMKQLTFDIWLAAHASQFALHSKHKPGDAYNPAAFSGRKDYDASLQELQASYDKKMKTEK</sequence>
<comment type="cofactor">
    <cofactor evidence="1">
        <name>Zn(2+)</name>
        <dbReference type="ChEBI" id="CHEBI:29105"/>
    </cofactor>
</comment>
<dbReference type="Pfam" id="PF00753">
    <property type="entry name" value="Lactamase_B"/>
    <property type="match status" value="1"/>
</dbReference>
<dbReference type="NCBIfam" id="NF033105">
    <property type="entry name" value="bla_subclass_B3"/>
    <property type="match status" value="1"/>
</dbReference>
<dbReference type="GO" id="GO:0016787">
    <property type="term" value="F:hydrolase activity"/>
    <property type="evidence" value="ECO:0007669"/>
    <property type="project" value="UniProtKB-KW"/>
</dbReference>
<organism evidence="5 6">
    <name type="scientific">Chitinophaga solisilvae</name>
    <dbReference type="NCBI Taxonomy" id="1233460"/>
    <lineage>
        <taxon>Bacteria</taxon>
        <taxon>Pseudomonadati</taxon>
        <taxon>Bacteroidota</taxon>
        <taxon>Chitinophagia</taxon>
        <taxon>Chitinophagales</taxon>
        <taxon>Chitinophagaceae</taxon>
        <taxon>Chitinophaga</taxon>
    </lineage>
</organism>
<dbReference type="SMART" id="SM00849">
    <property type="entry name" value="Lactamase_B"/>
    <property type="match status" value="1"/>
</dbReference>
<protein>
    <submittedName>
        <fullName evidence="5">Subclass B3 metallo-beta-lactamase</fullName>
    </submittedName>
</protein>
<dbReference type="OrthoDB" id="9802248at2"/>
<accession>A0A433WE80</accession>
<dbReference type="PANTHER" id="PTHR46233">
    <property type="entry name" value="HYDROXYACYLGLUTATHIONE HYDROLASE GLOC"/>
    <property type="match status" value="1"/>
</dbReference>
<dbReference type="NCBIfam" id="NF012229">
    <property type="entry name" value="bla_class_B_core"/>
    <property type="match status" value="1"/>
</dbReference>
<dbReference type="EMBL" id="RIAR02000001">
    <property type="protein sequence ID" value="NSL85211.1"/>
    <property type="molecule type" value="Genomic_DNA"/>
</dbReference>
<dbReference type="InterPro" id="IPR036866">
    <property type="entry name" value="RibonucZ/Hydroxyglut_hydro"/>
</dbReference>
<name>A0A433WE80_9BACT</name>
<dbReference type="InterPro" id="IPR051453">
    <property type="entry name" value="MBL_Glyoxalase_II"/>
</dbReference>
<dbReference type="Proteomes" id="UP000281028">
    <property type="component" value="Unassembled WGS sequence"/>
</dbReference>
<dbReference type="GO" id="GO:0046872">
    <property type="term" value="F:metal ion binding"/>
    <property type="evidence" value="ECO:0007669"/>
    <property type="project" value="UniProtKB-KW"/>
</dbReference>
<evidence type="ECO:0000256" key="4">
    <source>
        <dbReference type="ARBA" id="ARBA00022833"/>
    </source>
</evidence>
<dbReference type="InterPro" id="IPR001279">
    <property type="entry name" value="Metallo-B-lactamas"/>
</dbReference>
<keyword evidence="6" id="KW-1185">Reference proteome</keyword>
<proteinExistence type="predicted"/>